<dbReference type="AlphaFoldDB" id="A0A0A2T9H9"/>
<dbReference type="RefSeq" id="WP_036820047.1">
    <property type="nucleotide sequence ID" value="NZ_AVBF01000030.1"/>
</dbReference>
<evidence type="ECO:0000313" key="2">
    <source>
        <dbReference type="EMBL" id="KGP72452.1"/>
    </source>
</evidence>
<gene>
    <name evidence="2" type="ORF">N782_05990</name>
</gene>
<feature type="domain" description="DUF7147" evidence="1">
    <location>
        <begin position="1"/>
        <end position="125"/>
    </location>
</feature>
<comment type="caution">
    <text evidence="2">The sequence shown here is derived from an EMBL/GenBank/DDBJ whole genome shotgun (WGS) entry which is preliminary data.</text>
</comment>
<sequence length="129" mass="15089">MIQRFIELGQGYSDLYELRTLGQSMSHRVKHIFAFHTVIGEEKRTSVAIAMEPTQPGDFQPIYICREGIPYPHEKPNKRFDLISQLAIELDKELIELTVRPSNYFGETDIYYQHLTGILRMNNYIPPMK</sequence>
<dbReference type="GO" id="GO:0016301">
    <property type="term" value="F:kinase activity"/>
    <property type="evidence" value="ECO:0007669"/>
    <property type="project" value="UniProtKB-KW"/>
</dbReference>
<dbReference type="eggNOG" id="ENOG502ZQ3T">
    <property type="taxonomic scope" value="Bacteria"/>
</dbReference>
<protein>
    <submittedName>
        <fullName evidence="2">Methylthioribose kinase</fullName>
    </submittedName>
</protein>
<dbReference type="Proteomes" id="UP000030147">
    <property type="component" value="Unassembled WGS sequence"/>
</dbReference>
<keyword evidence="3" id="KW-1185">Reference proteome</keyword>
<organism evidence="2 3">
    <name type="scientific">Pontibacillus yanchengensis Y32</name>
    <dbReference type="NCBI Taxonomy" id="1385514"/>
    <lineage>
        <taxon>Bacteria</taxon>
        <taxon>Bacillati</taxon>
        <taxon>Bacillota</taxon>
        <taxon>Bacilli</taxon>
        <taxon>Bacillales</taxon>
        <taxon>Bacillaceae</taxon>
        <taxon>Pontibacillus</taxon>
    </lineage>
</organism>
<proteinExistence type="predicted"/>
<evidence type="ECO:0000259" key="1">
    <source>
        <dbReference type="Pfam" id="PF23648"/>
    </source>
</evidence>
<name>A0A0A2T9H9_9BACI</name>
<dbReference type="STRING" id="1385514.N782_05990"/>
<evidence type="ECO:0000313" key="3">
    <source>
        <dbReference type="Proteomes" id="UP000030147"/>
    </source>
</evidence>
<dbReference type="Pfam" id="PF23648">
    <property type="entry name" value="DUF7147"/>
    <property type="match status" value="1"/>
</dbReference>
<accession>A0A0A2T9H9</accession>
<dbReference type="InterPro" id="IPR055571">
    <property type="entry name" value="DUF7147"/>
</dbReference>
<reference evidence="2 3" key="1">
    <citation type="journal article" date="2015" name="Stand. Genomic Sci.">
        <title>High quality draft genome sequence of the moderately halophilic bacterium Pontibacillus yanchengensis Y32(T) and comparison among Pontibacillus genomes.</title>
        <authorList>
            <person name="Huang J."/>
            <person name="Qiao Z.X."/>
            <person name="Tang J.W."/>
            <person name="Wang G."/>
        </authorList>
    </citation>
    <scope>NUCLEOTIDE SEQUENCE [LARGE SCALE GENOMIC DNA]</scope>
    <source>
        <strain evidence="2 3">Y32</strain>
    </source>
</reference>
<keyword evidence="2" id="KW-0808">Transferase</keyword>
<dbReference type="OrthoDB" id="2427086at2"/>
<keyword evidence="2" id="KW-0418">Kinase</keyword>
<dbReference type="EMBL" id="AVBF01000030">
    <property type="protein sequence ID" value="KGP72452.1"/>
    <property type="molecule type" value="Genomic_DNA"/>
</dbReference>